<dbReference type="Pfam" id="PF03928">
    <property type="entry name" value="HbpS-like"/>
    <property type="match status" value="1"/>
</dbReference>
<sequence length="143" mass="14553">MPSLSLSAASQIADTALTRARAIDCKPLTVAVLDPGGHLIVLKREDNSGILRPQIAHAKAWGVLGMGHGGRLLAERAAVAPAFFASLGDISGGRIAPVPGGVLVRDSHDNLLGAVGISGDTSDVDESCAVFAIESVGFKAICD</sequence>
<dbReference type="SUPFAM" id="SSF143744">
    <property type="entry name" value="GlcG-like"/>
    <property type="match status" value="1"/>
</dbReference>
<dbReference type="AlphaFoldDB" id="A0AAP5Q419"/>
<proteinExistence type="predicted"/>
<name>A0AAP5Q419_9BURK</name>
<dbReference type="InterPro" id="IPR005624">
    <property type="entry name" value="PduO/GlcC-like"/>
</dbReference>
<reference evidence="1" key="1">
    <citation type="submission" date="2022-08" db="EMBL/GenBank/DDBJ databases">
        <authorList>
            <person name="Kim S.-J."/>
        </authorList>
    </citation>
    <scope>NUCLEOTIDE SEQUENCE</scope>
    <source>
        <strain evidence="1">KJ</strain>
    </source>
</reference>
<protein>
    <submittedName>
        <fullName evidence="1">Heme-binding protein</fullName>
    </submittedName>
</protein>
<gene>
    <name evidence="1" type="ORF">ParKJ_05050</name>
</gene>
<comment type="caution">
    <text evidence="1">The sequence shown here is derived from an EMBL/GenBank/DDBJ whole genome shotgun (WGS) entry which is preliminary data.</text>
</comment>
<dbReference type="RefSeq" id="WP_106352736.1">
    <property type="nucleotide sequence ID" value="NZ_CP028830.1"/>
</dbReference>
<dbReference type="InterPro" id="IPR052517">
    <property type="entry name" value="GlcG_carb_metab_protein"/>
</dbReference>
<dbReference type="InterPro" id="IPR038084">
    <property type="entry name" value="PduO/GlcC-like_sf"/>
</dbReference>
<organism evidence="1 2">
    <name type="scientific">Paraburkholderia fungorum</name>
    <dbReference type="NCBI Taxonomy" id="134537"/>
    <lineage>
        <taxon>Bacteria</taxon>
        <taxon>Pseudomonadati</taxon>
        <taxon>Pseudomonadota</taxon>
        <taxon>Betaproteobacteria</taxon>
        <taxon>Burkholderiales</taxon>
        <taxon>Burkholderiaceae</taxon>
        <taxon>Paraburkholderia</taxon>
    </lineage>
</organism>
<dbReference type="PANTHER" id="PTHR34309">
    <property type="entry name" value="SLR1406 PROTEIN"/>
    <property type="match status" value="1"/>
</dbReference>
<evidence type="ECO:0000313" key="2">
    <source>
        <dbReference type="Proteomes" id="UP001246473"/>
    </source>
</evidence>
<dbReference type="PANTHER" id="PTHR34309:SF10">
    <property type="entry name" value="SLR1406 PROTEIN"/>
    <property type="match status" value="1"/>
</dbReference>
<accession>A0AAP5Q419</accession>
<dbReference type="EMBL" id="JANSLM010000002">
    <property type="protein sequence ID" value="MDT8836768.1"/>
    <property type="molecule type" value="Genomic_DNA"/>
</dbReference>
<evidence type="ECO:0000313" key="1">
    <source>
        <dbReference type="EMBL" id="MDT8836768.1"/>
    </source>
</evidence>
<dbReference type="Gene3D" id="3.30.450.150">
    <property type="entry name" value="Haem-degrading domain"/>
    <property type="match status" value="1"/>
</dbReference>
<dbReference type="Proteomes" id="UP001246473">
    <property type="component" value="Unassembled WGS sequence"/>
</dbReference>